<accession>A0A2P2QG28</accession>
<dbReference type="AlphaFoldDB" id="A0A2P2QG28"/>
<reference evidence="1" key="1">
    <citation type="submission" date="2018-02" db="EMBL/GenBank/DDBJ databases">
        <title>Rhizophora mucronata_Transcriptome.</title>
        <authorList>
            <person name="Meera S.P."/>
            <person name="Sreeshan A."/>
            <person name="Augustine A."/>
        </authorList>
    </citation>
    <scope>NUCLEOTIDE SEQUENCE</scope>
    <source>
        <tissue evidence="1">Leaf</tissue>
    </source>
</reference>
<organism evidence="1">
    <name type="scientific">Rhizophora mucronata</name>
    <name type="common">Asiatic mangrove</name>
    <dbReference type="NCBI Taxonomy" id="61149"/>
    <lineage>
        <taxon>Eukaryota</taxon>
        <taxon>Viridiplantae</taxon>
        <taxon>Streptophyta</taxon>
        <taxon>Embryophyta</taxon>
        <taxon>Tracheophyta</taxon>
        <taxon>Spermatophyta</taxon>
        <taxon>Magnoliopsida</taxon>
        <taxon>eudicotyledons</taxon>
        <taxon>Gunneridae</taxon>
        <taxon>Pentapetalae</taxon>
        <taxon>rosids</taxon>
        <taxon>fabids</taxon>
        <taxon>Malpighiales</taxon>
        <taxon>Rhizophoraceae</taxon>
        <taxon>Rhizophora</taxon>
    </lineage>
</organism>
<sequence length="28" mass="3207">MICNFICAYKVVSVSTGCESDNLNERYF</sequence>
<dbReference type="EMBL" id="GGEC01085478">
    <property type="protein sequence ID" value="MBX65962.1"/>
    <property type="molecule type" value="Transcribed_RNA"/>
</dbReference>
<evidence type="ECO:0000313" key="1">
    <source>
        <dbReference type="EMBL" id="MBX65962.1"/>
    </source>
</evidence>
<proteinExistence type="predicted"/>
<protein>
    <submittedName>
        <fullName evidence="1">Uncharacterized protein</fullName>
    </submittedName>
</protein>
<name>A0A2P2QG28_RHIMU</name>